<evidence type="ECO:0000256" key="1">
    <source>
        <dbReference type="SAM" id="MobiDB-lite"/>
    </source>
</evidence>
<dbReference type="Proteomes" id="UP000004344">
    <property type="component" value="Unassembled WGS sequence"/>
</dbReference>
<accession>G6FWU5</accession>
<dbReference type="PATRIC" id="fig|741277.3.peg.2734"/>
<dbReference type="AlphaFoldDB" id="G6FWU5"/>
<organism evidence="2 3">
    <name type="scientific">Fischerella thermalis JSC-11</name>
    <dbReference type="NCBI Taxonomy" id="741277"/>
    <lineage>
        <taxon>Bacteria</taxon>
        <taxon>Bacillati</taxon>
        <taxon>Cyanobacteriota</taxon>
        <taxon>Cyanophyceae</taxon>
        <taxon>Nostocales</taxon>
        <taxon>Hapalosiphonaceae</taxon>
        <taxon>Fischerella</taxon>
    </lineage>
</organism>
<feature type="region of interest" description="Disordered" evidence="1">
    <location>
        <begin position="23"/>
        <end position="45"/>
    </location>
</feature>
<evidence type="ECO:0000313" key="2">
    <source>
        <dbReference type="EMBL" id="EHC11110.1"/>
    </source>
</evidence>
<reference evidence="2 3" key="1">
    <citation type="submission" date="2011-09" db="EMBL/GenBank/DDBJ databases">
        <title>The draft genome of Fischerella sp. JSC-11.</title>
        <authorList>
            <consortium name="US DOE Joint Genome Institute (JGI-PGF)"/>
            <person name="Lucas S."/>
            <person name="Han J."/>
            <person name="Lapidus A."/>
            <person name="Cheng J.-F."/>
            <person name="Goodwin L."/>
            <person name="Pitluck S."/>
            <person name="Peters L."/>
            <person name="Land M.L."/>
            <person name="Hauser L."/>
            <person name="Sarkisova S."/>
            <person name="Bryant D.A."/>
            <person name="Brown I."/>
            <person name="Woyke T.J."/>
        </authorList>
    </citation>
    <scope>NUCLEOTIDE SEQUENCE [LARGE SCALE GENOMIC DNA]</scope>
    <source>
        <strain evidence="2 3">JSC-11</strain>
    </source>
</reference>
<sequence length="45" mass="4725">MGIGEPARSTLREALRVRQVTPRATTLGTPKGGLATLCRGNSPPH</sequence>
<dbReference type="EMBL" id="AGIZ01000010">
    <property type="protein sequence ID" value="EHC11110.1"/>
    <property type="molecule type" value="Genomic_DNA"/>
</dbReference>
<name>G6FWU5_9CYAN</name>
<keyword evidence="3" id="KW-1185">Reference proteome</keyword>
<dbReference type="GeneID" id="43302020"/>
<protein>
    <submittedName>
        <fullName evidence="2">Uncharacterized protein</fullName>
    </submittedName>
</protein>
<comment type="caution">
    <text evidence="2">The sequence shown here is derived from an EMBL/GenBank/DDBJ whole genome shotgun (WGS) entry which is preliminary data.</text>
</comment>
<evidence type="ECO:0000313" key="3">
    <source>
        <dbReference type="Proteomes" id="UP000004344"/>
    </source>
</evidence>
<dbReference type="RefSeq" id="WP_009458346.1">
    <property type="nucleotide sequence ID" value="NZ_AGIZ01000010.1"/>
</dbReference>
<proteinExistence type="predicted"/>
<gene>
    <name evidence="2" type="ORF">FJSC11DRAFT_3344</name>
</gene>